<dbReference type="InterPro" id="IPR023211">
    <property type="entry name" value="DNA_pol_palm_dom_sf"/>
</dbReference>
<accession>A0A3E0IKZ2</accession>
<organism evidence="1 2">
    <name type="scientific">Staphylococcus felis</name>
    <dbReference type="NCBI Taxonomy" id="46127"/>
    <lineage>
        <taxon>Bacteria</taxon>
        <taxon>Bacillati</taxon>
        <taxon>Bacillota</taxon>
        <taxon>Bacilli</taxon>
        <taxon>Bacillales</taxon>
        <taxon>Staphylococcaceae</taxon>
        <taxon>Staphylococcus</taxon>
    </lineage>
</organism>
<gene>
    <name evidence="1" type="ORF">DOS83_13350</name>
</gene>
<dbReference type="InterPro" id="IPR012337">
    <property type="entry name" value="RNaseH-like_sf"/>
</dbReference>
<dbReference type="InterPro" id="IPR043502">
    <property type="entry name" value="DNA/RNA_pol_sf"/>
</dbReference>
<dbReference type="EMBL" id="QKXQ01000683">
    <property type="protein sequence ID" value="REH89430.1"/>
    <property type="molecule type" value="Genomic_DNA"/>
</dbReference>
<sequence length="577" mass="67165">MESVAVKDEDLLFYDIEVFKHNSFVVFKDINKKEVGLFHNDFNGISELIKNKVLVGYNNYFYDDKILGNMLNGYTPERIKKINDEIIAGHKHAYKNKLLPKTLDCFQQIDVSMPSLKRVEGNAGKMILESSVDFTIDRALTPKELQEAIDYCRYDVDTTIDIYKRRKKSYFMPKWSLVDRLGNPKSERWNTTTISANVLTSKPLPKWSSIRLHKDVNKKDHEKNIEMLKLVPEKVQELWLSKNKGAVTIEEFNCNIEFGFGGLHGVHKNKKNVKNVKLLDVTSMYPSILININGLENATKTYADILEERKRVKHQDKTLSDALKLVLNSVYGNLNNQYSLLYDPNKQKSVCFYGQIALYDLCKRLSKSCEIININTDGVAFITNSSEYKDVWKEWEKDFNLTLEEDEFSHFIQKDVNNYVALEPSGKVKTKGGDVNNYHDDNWFKANTARIIDIAITDYLLFKKDPKKTLMNNLDNPILYQYILQASRKFAGTFDQYDKEYQRINRIFPTKKESVTLVKRRLDGGITKFPNTPQNMWVFNDDLNKLDIDEFKKNIDLNHYLEIITEKLTKGWNAWSS</sequence>
<dbReference type="Gene3D" id="3.90.1600.10">
    <property type="entry name" value="Palm domain of DNA polymerase"/>
    <property type="match status" value="1"/>
</dbReference>
<comment type="caution">
    <text evidence="1">The sequence shown here is derived from an EMBL/GenBank/DDBJ whole genome shotgun (WGS) entry which is preliminary data.</text>
</comment>
<proteinExistence type="predicted"/>
<evidence type="ECO:0000313" key="1">
    <source>
        <dbReference type="EMBL" id="REH89430.1"/>
    </source>
</evidence>
<dbReference type="OrthoDB" id="394423at2"/>
<evidence type="ECO:0000313" key="2">
    <source>
        <dbReference type="Proteomes" id="UP000256562"/>
    </source>
</evidence>
<dbReference type="AlphaFoldDB" id="A0A3E0IKZ2"/>
<dbReference type="SUPFAM" id="SSF56672">
    <property type="entry name" value="DNA/RNA polymerases"/>
    <property type="match status" value="1"/>
</dbReference>
<dbReference type="SUPFAM" id="SSF53098">
    <property type="entry name" value="Ribonuclease H-like"/>
    <property type="match status" value="1"/>
</dbReference>
<protein>
    <submittedName>
        <fullName evidence="1">Uncharacterized protein</fullName>
    </submittedName>
</protein>
<dbReference type="RefSeq" id="WP_116095379.1">
    <property type="nucleotide sequence ID" value="NZ_QKXQ01000683.1"/>
</dbReference>
<name>A0A3E0IKZ2_9STAP</name>
<dbReference type="Proteomes" id="UP000256562">
    <property type="component" value="Unassembled WGS sequence"/>
</dbReference>
<reference evidence="1 2" key="1">
    <citation type="journal article" date="2018" name="Vet. Microbiol.">
        <title>Characterisation of Staphylococcus felis isolated from cats using whole genome sequencing.</title>
        <authorList>
            <person name="Worthing K."/>
            <person name="Pang S."/>
            <person name="Trott D.J."/>
            <person name="Abraham S."/>
            <person name="Coombs G.W."/>
            <person name="Jordan D."/>
            <person name="McIntyre L."/>
            <person name="Davies M.R."/>
            <person name="Norris J."/>
        </authorList>
    </citation>
    <scope>NUCLEOTIDE SEQUENCE [LARGE SCALE GENOMIC DNA]</scope>
    <source>
        <strain evidence="1 2">F9</strain>
    </source>
</reference>